<sequence length="579" mass="57782">MKAFSSLLCSGLVWLLVLTRPTSQAQTPAWQSAMVVGGSSSNVVIKATTTAASGDLYVAGSFSNYVSIGNTQLLSTGGTDGFIAKWSPVANDFVWAYRLGGTDLDQVTAVALSGNQVYIAGTFFSPTASFGNVNISNAGGFTTVGTDGFVAKLTDAGTSASFNWAQQLGGAGQDAATALVANGSSVYVGGHFASPSASFGSVTLTNSTSSPTFADGFVAKLVDAGTNTSVSWARPITGPAAKYVNALAVSGATVYATGYFGGLSVSFGGTTLPNSGGTANAYVAKIADAGTSSTWQWALQAGGTGRDVCNAIAVSGSRVYVAGSFSGATMPLGSLTIANADAGGTSDAFVAAVADAGSTATWRWAQQAGGSSNDQATVLTTSGTSGVYLAGTFTSGAFTIGTTAFTNTGGSALVASLTDNGLTATANWAQRGGTTSTNADAACLTLTGAKLYVAGSFQSTATFGTQTLTSSIPGAANFLASLTDPTITANTSAKNSLSFELAPNPAHAATSVQLPGVPGATTTTMALLDVLGRNVRTATVQLPTAGLHHEFNLTGITPGIYTMRVTAGTTASARRLVVE</sequence>
<evidence type="ECO:0000313" key="3">
    <source>
        <dbReference type="Proteomes" id="UP000664369"/>
    </source>
</evidence>
<dbReference type="NCBIfam" id="TIGR04183">
    <property type="entry name" value="Por_Secre_tail"/>
    <property type="match status" value="1"/>
</dbReference>
<dbReference type="RefSeq" id="WP_208175896.1">
    <property type="nucleotide sequence ID" value="NZ_JAGETZ010000006.1"/>
</dbReference>
<proteinExistence type="predicted"/>
<organism evidence="2 3">
    <name type="scientific">Hymenobacter negativus</name>
    <dbReference type="NCBI Taxonomy" id="2795026"/>
    <lineage>
        <taxon>Bacteria</taxon>
        <taxon>Pseudomonadati</taxon>
        <taxon>Bacteroidota</taxon>
        <taxon>Cytophagia</taxon>
        <taxon>Cytophagales</taxon>
        <taxon>Hymenobacteraceae</taxon>
        <taxon>Hymenobacter</taxon>
    </lineage>
</organism>
<keyword evidence="3" id="KW-1185">Reference proteome</keyword>
<gene>
    <name evidence="2" type="ORF">J4E00_14465</name>
</gene>
<dbReference type="Proteomes" id="UP000664369">
    <property type="component" value="Unassembled WGS sequence"/>
</dbReference>
<protein>
    <submittedName>
        <fullName evidence="2">T9SS type A sorting domain-containing protein</fullName>
    </submittedName>
</protein>
<comment type="caution">
    <text evidence="2">The sequence shown here is derived from an EMBL/GenBank/DDBJ whole genome shotgun (WGS) entry which is preliminary data.</text>
</comment>
<feature type="chain" id="PRO_5046424949" evidence="1">
    <location>
        <begin position="26"/>
        <end position="579"/>
    </location>
</feature>
<dbReference type="InterPro" id="IPR026444">
    <property type="entry name" value="Secre_tail"/>
</dbReference>
<keyword evidence="1" id="KW-0732">Signal</keyword>
<feature type="signal peptide" evidence="1">
    <location>
        <begin position="1"/>
        <end position="25"/>
    </location>
</feature>
<accession>A0ABS3QG85</accession>
<evidence type="ECO:0000313" key="2">
    <source>
        <dbReference type="EMBL" id="MBO2010262.1"/>
    </source>
</evidence>
<reference evidence="2 3" key="1">
    <citation type="submission" date="2021-03" db="EMBL/GenBank/DDBJ databases">
        <authorList>
            <person name="Kim M.K."/>
        </authorList>
    </citation>
    <scope>NUCLEOTIDE SEQUENCE [LARGE SCALE GENOMIC DNA]</scope>
    <source>
        <strain evidence="2 3">BT442</strain>
    </source>
</reference>
<dbReference type="EMBL" id="JAGETZ010000006">
    <property type="protein sequence ID" value="MBO2010262.1"/>
    <property type="molecule type" value="Genomic_DNA"/>
</dbReference>
<evidence type="ECO:0000256" key="1">
    <source>
        <dbReference type="SAM" id="SignalP"/>
    </source>
</evidence>
<name>A0ABS3QG85_9BACT</name>